<evidence type="ECO:0000259" key="2">
    <source>
        <dbReference type="Pfam" id="PF07596"/>
    </source>
</evidence>
<dbReference type="InterPro" id="IPR011453">
    <property type="entry name" value="DUF1559"/>
</dbReference>
<feature type="domain" description="DUF1559" evidence="2">
    <location>
        <begin position="18"/>
        <end position="91"/>
    </location>
</feature>
<dbReference type="Pfam" id="PF07596">
    <property type="entry name" value="SBP_bac_10"/>
    <property type="match status" value="1"/>
</dbReference>
<evidence type="ECO:0000313" key="3">
    <source>
        <dbReference type="EMBL" id="TWT29279.1"/>
    </source>
</evidence>
<reference evidence="3 4" key="1">
    <citation type="submission" date="2019-02" db="EMBL/GenBank/DDBJ databases">
        <title>Deep-cultivation of Planctomycetes and their phenomic and genomic characterization uncovers novel biology.</title>
        <authorList>
            <person name="Wiegand S."/>
            <person name="Jogler M."/>
            <person name="Boedeker C."/>
            <person name="Pinto D."/>
            <person name="Vollmers J."/>
            <person name="Rivas-Marin E."/>
            <person name="Kohn T."/>
            <person name="Peeters S.H."/>
            <person name="Heuer A."/>
            <person name="Rast P."/>
            <person name="Oberbeckmann S."/>
            <person name="Bunk B."/>
            <person name="Jeske O."/>
            <person name="Meyerdierks A."/>
            <person name="Storesund J.E."/>
            <person name="Kallscheuer N."/>
            <person name="Luecker S."/>
            <person name="Lage O.M."/>
            <person name="Pohl T."/>
            <person name="Merkel B.J."/>
            <person name="Hornburger P."/>
            <person name="Mueller R.-W."/>
            <person name="Bruemmer F."/>
            <person name="Labrenz M."/>
            <person name="Spormann A.M."/>
            <person name="Op Den Camp H."/>
            <person name="Overmann J."/>
            <person name="Amann R."/>
            <person name="Jetten M.S.M."/>
            <person name="Mascher T."/>
            <person name="Medema M.H."/>
            <person name="Devos D.P."/>
            <person name="Kaster A.-K."/>
            <person name="Ovreas L."/>
            <person name="Rohde M."/>
            <person name="Galperin M.Y."/>
            <person name="Jogler C."/>
        </authorList>
    </citation>
    <scope>NUCLEOTIDE SEQUENCE [LARGE SCALE GENOMIC DNA]</scope>
    <source>
        <strain evidence="3 4">Enr8</strain>
    </source>
</reference>
<proteinExistence type="predicted"/>
<keyword evidence="4" id="KW-1185">Reference proteome</keyword>
<evidence type="ECO:0000256" key="1">
    <source>
        <dbReference type="SAM" id="MobiDB-lite"/>
    </source>
</evidence>
<accession>A0A5C5UTU0</accession>
<name>A0A5C5UTU0_9BACT</name>
<dbReference type="Proteomes" id="UP000318878">
    <property type="component" value="Unassembled WGS sequence"/>
</dbReference>
<dbReference type="InterPro" id="IPR027558">
    <property type="entry name" value="Pre_pil_HX9DG_C"/>
</dbReference>
<organism evidence="3 4">
    <name type="scientific">Blastopirellula retiformator</name>
    <dbReference type="NCBI Taxonomy" id="2527970"/>
    <lineage>
        <taxon>Bacteria</taxon>
        <taxon>Pseudomonadati</taxon>
        <taxon>Planctomycetota</taxon>
        <taxon>Planctomycetia</taxon>
        <taxon>Pirellulales</taxon>
        <taxon>Pirellulaceae</taxon>
        <taxon>Blastopirellula</taxon>
    </lineage>
</organism>
<comment type="caution">
    <text evidence="3">The sequence shown here is derived from an EMBL/GenBank/DDBJ whole genome shotgun (WGS) entry which is preliminary data.</text>
</comment>
<dbReference type="EMBL" id="SJPF01000009">
    <property type="protein sequence ID" value="TWT29279.1"/>
    <property type="molecule type" value="Genomic_DNA"/>
</dbReference>
<protein>
    <recommendedName>
        <fullName evidence="2">DUF1559 domain-containing protein</fullName>
    </recommendedName>
</protein>
<feature type="region of interest" description="Disordered" evidence="1">
    <location>
        <begin position="1"/>
        <end position="36"/>
    </location>
</feature>
<dbReference type="NCBIfam" id="TIGR04294">
    <property type="entry name" value="pre_pil_HX9DG"/>
    <property type="match status" value="1"/>
</dbReference>
<sequence length="109" mass="11510">MTAYHADNLDASTSSRASGRGVNGDPLTPNNDSLSVDCSSHTSANEAAIDDCGFKFIGHTNAGQPYSFHNGVVGIALCDGSSRFISTDIELNTFLNLLLRDDGEVLEES</sequence>
<dbReference type="AlphaFoldDB" id="A0A5C5UTU0"/>
<gene>
    <name evidence="3" type="ORF">Enr8_50800</name>
</gene>
<evidence type="ECO:0000313" key="4">
    <source>
        <dbReference type="Proteomes" id="UP000318878"/>
    </source>
</evidence>